<dbReference type="AlphaFoldDB" id="A0A0J9XJK9"/>
<dbReference type="InterPro" id="IPR020843">
    <property type="entry name" value="ER"/>
</dbReference>
<dbReference type="SUPFAM" id="SSF51735">
    <property type="entry name" value="NAD(P)-binding Rossmann-fold domains"/>
    <property type="match status" value="1"/>
</dbReference>
<keyword evidence="3" id="KW-1185">Reference proteome</keyword>
<dbReference type="InterPro" id="IPR036291">
    <property type="entry name" value="NAD(P)-bd_dom_sf"/>
</dbReference>
<dbReference type="EMBL" id="CCBN010000022">
    <property type="protein sequence ID" value="CDO57538.1"/>
    <property type="molecule type" value="Genomic_DNA"/>
</dbReference>
<dbReference type="PANTHER" id="PTHR45348">
    <property type="entry name" value="HYPOTHETICAL OXIDOREDUCTASE (EUROFUNG)"/>
    <property type="match status" value="1"/>
</dbReference>
<dbReference type="OrthoDB" id="9992527at2759"/>
<dbReference type="SMART" id="SM00829">
    <property type="entry name" value="PKS_ER"/>
    <property type="match status" value="1"/>
</dbReference>
<accession>A0A0J9XJK9</accession>
<sequence>MSILTTTRGVFTISNTEHKLFNDAPVPELPEDLLLVKVSVIAINPVDWKYPGYGLATPDSGVGCDFSGTVIKVGSKVTGFSVGDNVFSVNSAYQLPNKNLLGTAFSEYVFADPVLSFKANLKSSSASSDAIVSAGPVNTFEAAAAVPLASLTAALSLSHHSDNKIIYNADGTITSSVPDAASKYIVIWGGATSVGQYAIQIAKAAGFKVITTSSPKNFDYLKSVLGADEVFDYHDASTSDKINAIVSGGKLVHVFDPVSLPDSWKSSYQLIPEDAGDIKIVSTLPTKEYDVGPIKANVKSEQESVFTPSHNRFDLVAAQPNSDGQRQYVNASQFVKAINARIAQGKFLSNPFKIYEKQGVEHAEEAIRSFKDANVSAYKYVVKL</sequence>
<dbReference type="STRING" id="1173061.A0A0J9XJK9"/>
<dbReference type="Gene3D" id="3.40.50.720">
    <property type="entry name" value="NAD(P)-binding Rossmann-like Domain"/>
    <property type="match status" value="1"/>
</dbReference>
<dbReference type="Proteomes" id="UP000242525">
    <property type="component" value="Unassembled WGS sequence"/>
</dbReference>
<dbReference type="CDD" id="cd08249">
    <property type="entry name" value="enoyl_reductase_like"/>
    <property type="match status" value="1"/>
</dbReference>
<feature type="domain" description="Enoyl reductase (ER)" evidence="1">
    <location>
        <begin position="14"/>
        <end position="382"/>
    </location>
</feature>
<dbReference type="PANTHER" id="PTHR45348:SF2">
    <property type="entry name" value="ZINC-TYPE ALCOHOL DEHYDROGENASE-LIKE PROTEIN C2E1P3.01"/>
    <property type="match status" value="1"/>
</dbReference>
<dbReference type="InterPro" id="IPR011032">
    <property type="entry name" value="GroES-like_sf"/>
</dbReference>
<dbReference type="InterPro" id="IPR013149">
    <property type="entry name" value="ADH-like_C"/>
</dbReference>
<dbReference type="InterPro" id="IPR047122">
    <property type="entry name" value="Trans-enoyl_RdTase-like"/>
</dbReference>
<comment type="caution">
    <text evidence="2">The sequence shown here is derived from an EMBL/GenBank/DDBJ whole genome shotgun (WGS) entry which is preliminary data.</text>
</comment>
<reference evidence="2" key="1">
    <citation type="submission" date="2014-03" db="EMBL/GenBank/DDBJ databases">
        <authorList>
            <person name="Casaregola S."/>
        </authorList>
    </citation>
    <scope>NUCLEOTIDE SEQUENCE [LARGE SCALE GENOMIC DNA]</scope>
    <source>
        <strain evidence="2">CLIB 918</strain>
    </source>
</reference>
<dbReference type="Pfam" id="PF08240">
    <property type="entry name" value="ADH_N"/>
    <property type="match status" value="1"/>
</dbReference>
<dbReference type="SUPFAM" id="SSF50129">
    <property type="entry name" value="GroES-like"/>
    <property type="match status" value="1"/>
</dbReference>
<name>A0A0J9XJK9_GEOCN</name>
<dbReference type="InterPro" id="IPR013154">
    <property type="entry name" value="ADH-like_N"/>
</dbReference>
<protein>
    <recommendedName>
        <fullName evidence="1">Enoyl reductase (ER) domain-containing protein</fullName>
    </recommendedName>
</protein>
<dbReference type="GO" id="GO:0016651">
    <property type="term" value="F:oxidoreductase activity, acting on NAD(P)H"/>
    <property type="evidence" value="ECO:0007669"/>
    <property type="project" value="InterPro"/>
</dbReference>
<organism evidence="2 3">
    <name type="scientific">Geotrichum candidum</name>
    <name type="common">Oospora lactis</name>
    <name type="synonym">Dipodascus geotrichum</name>
    <dbReference type="NCBI Taxonomy" id="1173061"/>
    <lineage>
        <taxon>Eukaryota</taxon>
        <taxon>Fungi</taxon>
        <taxon>Dikarya</taxon>
        <taxon>Ascomycota</taxon>
        <taxon>Saccharomycotina</taxon>
        <taxon>Dipodascomycetes</taxon>
        <taxon>Dipodascales</taxon>
        <taxon>Dipodascaceae</taxon>
        <taxon>Geotrichum</taxon>
    </lineage>
</organism>
<evidence type="ECO:0000313" key="2">
    <source>
        <dbReference type="EMBL" id="CDO57538.1"/>
    </source>
</evidence>
<evidence type="ECO:0000259" key="1">
    <source>
        <dbReference type="SMART" id="SM00829"/>
    </source>
</evidence>
<evidence type="ECO:0000313" key="3">
    <source>
        <dbReference type="Proteomes" id="UP000242525"/>
    </source>
</evidence>
<dbReference type="Gene3D" id="3.90.180.10">
    <property type="entry name" value="Medium-chain alcohol dehydrogenases, catalytic domain"/>
    <property type="match status" value="1"/>
</dbReference>
<proteinExistence type="predicted"/>
<gene>
    <name evidence="2" type="ORF">BN980_GECA22s01385g</name>
</gene>
<dbReference type="Pfam" id="PF00107">
    <property type="entry name" value="ADH_zinc_N"/>
    <property type="match status" value="1"/>
</dbReference>